<name>A0ABY6I2B7_STRPE</name>
<accession>A0ABY6I2B7</accession>
<evidence type="ECO:0000313" key="2">
    <source>
        <dbReference type="Proteomes" id="UP001163878"/>
    </source>
</evidence>
<organism evidence="1 2">
    <name type="scientific">Streptomyces peucetius</name>
    <dbReference type="NCBI Taxonomy" id="1950"/>
    <lineage>
        <taxon>Bacteria</taxon>
        <taxon>Bacillati</taxon>
        <taxon>Actinomycetota</taxon>
        <taxon>Actinomycetes</taxon>
        <taxon>Kitasatosporales</taxon>
        <taxon>Streptomycetaceae</taxon>
        <taxon>Streptomyces</taxon>
    </lineage>
</organism>
<dbReference type="EMBL" id="CP107567">
    <property type="protein sequence ID" value="UYQ60966.1"/>
    <property type="molecule type" value="Genomic_DNA"/>
</dbReference>
<proteinExistence type="predicted"/>
<reference evidence="1" key="1">
    <citation type="submission" date="2022-10" db="EMBL/GenBank/DDBJ databases">
        <title>Cytochrome P450 Catalyzes Benzene Ring Formation in the Biosynthesis of Trialkyl-Substituted Aromatic Polyketides.</title>
        <authorList>
            <person name="Zhao E."/>
            <person name="Ge H."/>
        </authorList>
    </citation>
    <scope>NUCLEOTIDE SEQUENCE</scope>
    <source>
        <strain evidence="1">NA0869</strain>
    </source>
</reference>
<evidence type="ECO:0000313" key="1">
    <source>
        <dbReference type="EMBL" id="UYQ60966.1"/>
    </source>
</evidence>
<dbReference type="Proteomes" id="UP001163878">
    <property type="component" value="Chromosome"/>
</dbReference>
<sequence>MEQLVGLASLGRIDLAPPMTSHVPSSEAADAVARLEKRAGAPVRLVLTS</sequence>
<protein>
    <submittedName>
        <fullName evidence="1">Uncharacterized protein</fullName>
    </submittedName>
</protein>
<keyword evidence="2" id="KW-1185">Reference proteome</keyword>
<dbReference type="RefSeq" id="WP_264242172.1">
    <property type="nucleotide sequence ID" value="NZ_CP107567.1"/>
</dbReference>
<gene>
    <name evidence="1" type="ORF">OGH68_05435</name>
</gene>